<dbReference type="InterPro" id="IPR042185">
    <property type="entry name" value="Serpin_sf_2"/>
</dbReference>
<reference evidence="7 8" key="1">
    <citation type="submission" date="2024-08" db="EMBL/GenBank/DDBJ databases">
        <authorList>
            <person name="Cucini C."/>
            <person name="Frati F."/>
        </authorList>
    </citation>
    <scope>NUCLEOTIDE SEQUENCE [LARGE SCALE GENOMIC DNA]</scope>
</reference>
<dbReference type="SUPFAM" id="SSF56574">
    <property type="entry name" value="Serpins"/>
    <property type="match status" value="1"/>
</dbReference>
<dbReference type="Proteomes" id="UP001642540">
    <property type="component" value="Unassembled WGS sequence"/>
</dbReference>
<evidence type="ECO:0000256" key="3">
    <source>
        <dbReference type="ARBA" id="ARBA00022900"/>
    </source>
</evidence>
<dbReference type="Gene3D" id="2.30.39.10">
    <property type="entry name" value="Alpha-1-antitrypsin, domain 1"/>
    <property type="match status" value="1"/>
</dbReference>
<dbReference type="InterPro" id="IPR036186">
    <property type="entry name" value="Serpin_sf"/>
</dbReference>
<keyword evidence="2" id="KW-0646">Protease inhibitor</keyword>
<comment type="similarity">
    <text evidence="1 4">Belongs to the serpin family.</text>
</comment>
<evidence type="ECO:0000256" key="1">
    <source>
        <dbReference type="ARBA" id="ARBA00009500"/>
    </source>
</evidence>
<evidence type="ECO:0000256" key="5">
    <source>
        <dbReference type="SAM" id="SignalP"/>
    </source>
</evidence>
<dbReference type="PANTHER" id="PTHR11461:SF211">
    <property type="entry name" value="GH10112P-RELATED"/>
    <property type="match status" value="1"/>
</dbReference>
<dbReference type="Pfam" id="PF00079">
    <property type="entry name" value="Serpin"/>
    <property type="match status" value="1"/>
</dbReference>
<dbReference type="SMART" id="SM00093">
    <property type="entry name" value="SERPIN"/>
    <property type="match status" value="1"/>
</dbReference>
<dbReference type="Gene3D" id="3.30.497.10">
    <property type="entry name" value="Antithrombin, subunit I, domain 2"/>
    <property type="match status" value="1"/>
</dbReference>
<organism evidence="7 8">
    <name type="scientific">Orchesella dallaii</name>
    <dbReference type="NCBI Taxonomy" id="48710"/>
    <lineage>
        <taxon>Eukaryota</taxon>
        <taxon>Metazoa</taxon>
        <taxon>Ecdysozoa</taxon>
        <taxon>Arthropoda</taxon>
        <taxon>Hexapoda</taxon>
        <taxon>Collembola</taxon>
        <taxon>Entomobryomorpha</taxon>
        <taxon>Entomobryoidea</taxon>
        <taxon>Orchesellidae</taxon>
        <taxon>Orchesellinae</taxon>
        <taxon>Orchesella</taxon>
    </lineage>
</organism>
<evidence type="ECO:0000259" key="6">
    <source>
        <dbReference type="SMART" id="SM00093"/>
    </source>
</evidence>
<evidence type="ECO:0000256" key="4">
    <source>
        <dbReference type="RuleBase" id="RU000411"/>
    </source>
</evidence>
<evidence type="ECO:0000256" key="2">
    <source>
        <dbReference type="ARBA" id="ARBA00022690"/>
    </source>
</evidence>
<dbReference type="CDD" id="cd19601">
    <property type="entry name" value="serpin42Da-like"/>
    <property type="match status" value="1"/>
</dbReference>
<keyword evidence="5" id="KW-0732">Signal</keyword>
<protein>
    <recommendedName>
        <fullName evidence="6">Serpin domain-containing protein</fullName>
    </recommendedName>
</protein>
<evidence type="ECO:0000313" key="7">
    <source>
        <dbReference type="EMBL" id="CAL8124602.1"/>
    </source>
</evidence>
<dbReference type="InterPro" id="IPR000215">
    <property type="entry name" value="Serpin_fam"/>
</dbReference>
<comment type="caution">
    <text evidence="7">The sequence shown here is derived from an EMBL/GenBank/DDBJ whole genome shotgun (WGS) entry which is preliminary data.</text>
</comment>
<accession>A0ABP1RCN9</accession>
<dbReference type="InterPro" id="IPR042178">
    <property type="entry name" value="Serpin_sf_1"/>
</dbReference>
<feature type="chain" id="PRO_5046376464" description="Serpin domain-containing protein" evidence="5">
    <location>
        <begin position="29"/>
        <end position="416"/>
    </location>
</feature>
<dbReference type="EMBL" id="CAXLJM020000068">
    <property type="protein sequence ID" value="CAL8124602.1"/>
    <property type="molecule type" value="Genomic_DNA"/>
</dbReference>
<proteinExistence type="inferred from homology"/>
<dbReference type="InterPro" id="IPR023796">
    <property type="entry name" value="Serpin_dom"/>
</dbReference>
<name>A0ABP1RCN9_9HEXA</name>
<keyword evidence="8" id="KW-1185">Reference proteome</keyword>
<keyword evidence="3" id="KW-0722">Serine protease inhibitor</keyword>
<evidence type="ECO:0000313" key="8">
    <source>
        <dbReference type="Proteomes" id="UP001642540"/>
    </source>
</evidence>
<gene>
    <name evidence="7" type="ORF">ODALV1_LOCUS20684</name>
</gene>
<sequence length="416" mass="47243">MGLSKTIRRVFSLLLISLVFFQNQNVQCQILSTDNNAVSLTTFQTLGNSNKGSLVASPFSLRTMMAMLMAGAQGNTREQIKTVMKFPTDEEKLFTTFQEYIQQLNSPSEVKTEVASRVFLKEGFLIKENFQNVLKHYFQSPLQQINFGKPKKAAEEINNFVSTKTNHRIQKIVDASDLTNQTRMVLVNTLYFKGAWENPFPTTSTRRMPFYLDDTRNVQVDMMRLETYYRAVDIKELDCKAVLIPYQKGKKEEDTFQMVILLPNKRTGLANLEKGLNDFGLVDQVFNVRPRNIELRMPRFNIESSLELIEPLKQMGITDVFDENKSDLGAIPSESKATTPKDKKENQLYVSKVVQKAFLTVDEAGSEAGAATLSVVFVPLSIGPPVEEVISVDRPFFGFIRDAKTKTILFTFKKTD</sequence>
<feature type="signal peptide" evidence="5">
    <location>
        <begin position="1"/>
        <end position="28"/>
    </location>
</feature>
<dbReference type="PANTHER" id="PTHR11461">
    <property type="entry name" value="SERINE PROTEASE INHIBITOR, SERPIN"/>
    <property type="match status" value="1"/>
</dbReference>
<feature type="domain" description="Serpin" evidence="6">
    <location>
        <begin position="40"/>
        <end position="414"/>
    </location>
</feature>